<dbReference type="InterPro" id="IPR001943">
    <property type="entry name" value="UVR_dom"/>
</dbReference>
<feature type="domain" description="UvrC family homology region profile" evidence="8">
    <location>
        <begin position="300"/>
        <end position="380"/>
    </location>
</feature>
<dbReference type="CDD" id="cd10434">
    <property type="entry name" value="GIY-YIG_UvrC_Cho"/>
    <property type="match status" value="1"/>
</dbReference>
<comment type="caution">
    <text evidence="9">The sequence shown here is derived from an EMBL/GenBank/DDBJ whole genome shotgun (WGS) entry which is preliminary data.</text>
</comment>
<gene>
    <name evidence="9" type="ORF">COX05_04365</name>
</gene>
<dbReference type="PANTHER" id="PTHR30562">
    <property type="entry name" value="UVRC/OXIDOREDUCTASE"/>
    <property type="match status" value="1"/>
</dbReference>
<dbReference type="InterPro" id="IPR001162">
    <property type="entry name" value="UvrC_RNase_H_dom"/>
</dbReference>
<dbReference type="SMART" id="SM00465">
    <property type="entry name" value="GIYc"/>
    <property type="match status" value="1"/>
</dbReference>
<dbReference type="FunFam" id="3.40.1440.10:FF:000001">
    <property type="entry name" value="UvrABC system protein C"/>
    <property type="match status" value="1"/>
</dbReference>
<dbReference type="Proteomes" id="UP000228495">
    <property type="component" value="Unassembled WGS sequence"/>
</dbReference>
<dbReference type="InterPro" id="IPR000305">
    <property type="entry name" value="GIY-YIG_endonuc"/>
</dbReference>
<dbReference type="PROSITE" id="PS50151">
    <property type="entry name" value="UVR"/>
    <property type="match status" value="1"/>
</dbReference>
<dbReference type="PANTHER" id="PTHR30562:SF1">
    <property type="entry name" value="UVRABC SYSTEM PROTEIN C"/>
    <property type="match status" value="1"/>
</dbReference>
<dbReference type="Pfam" id="PF01541">
    <property type="entry name" value="GIY-YIG"/>
    <property type="match status" value="1"/>
</dbReference>
<feature type="domain" description="UVR" evidence="6">
    <location>
        <begin position="220"/>
        <end position="255"/>
    </location>
</feature>
<accession>A0A2H0BF04</accession>
<keyword evidence="1" id="KW-0963">Cytoplasm</keyword>
<dbReference type="InterPro" id="IPR036876">
    <property type="entry name" value="UVR_dom_sf"/>
</dbReference>
<evidence type="ECO:0000256" key="4">
    <source>
        <dbReference type="ARBA" id="ARBA00022881"/>
    </source>
</evidence>
<evidence type="ECO:0000259" key="7">
    <source>
        <dbReference type="PROSITE" id="PS50164"/>
    </source>
</evidence>
<dbReference type="InterPro" id="IPR035901">
    <property type="entry name" value="GIY-YIG_endonuc_sf"/>
</dbReference>
<evidence type="ECO:0000259" key="8">
    <source>
        <dbReference type="PROSITE" id="PS50165"/>
    </source>
</evidence>
<dbReference type="PROSITE" id="PS50165">
    <property type="entry name" value="UVRC"/>
    <property type="match status" value="1"/>
</dbReference>
<keyword evidence="4" id="KW-0267">Excision nuclease</keyword>
<dbReference type="Gene3D" id="3.40.1440.10">
    <property type="entry name" value="GIY-YIG endonuclease"/>
    <property type="match status" value="1"/>
</dbReference>
<dbReference type="AlphaFoldDB" id="A0A2H0BF04"/>
<evidence type="ECO:0008006" key="11">
    <source>
        <dbReference type="Google" id="ProtNLM"/>
    </source>
</evidence>
<keyword evidence="2" id="KW-0227">DNA damage</keyword>
<protein>
    <recommendedName>
        <fullName evidence="11">Excinuclease ABC subunit C</fullName>
    </recommendedName>
</protein>
<evidence type="ECO:0000256" key="2">
    <source>
        <dbReference type="ARBA" id="ARBA00022763"/>
    </source>
</evidence>
<evidence type="ECO:0000256" key="1">
    <source>
        <dbReference type="ARBA" id="ARBA00022490"/>
    </source>
</evidence>
<name>A0A2H0BF04_UNCKA</name>
<dbReference type="Gene3D" id="3.30.420.340">
    <property type="entry name" value="UvrC, RNAse H endonuclease domain"/>
    <property type="match status" value="1"/>
</dbReference>
<dbReference type="EMBL" id="PCSU01000075">
    <property type="protein sequence ID" value="PIP56194.1"/>
    <property type="molecule type" value="Genomic_DNA"/>
</dbReference>
<dbReference type="Pfam" id="PF02151">
    <property type="entry name" value="UVR"/>
    <property type="match status" value="1"/>
</dbReference>
<dbReference type="SUPFAM" id="SSF46600">
    <property type="entry name" value="C-terminal UvrC-binding domain of UvrB"/>
    <property type="match status" value="1"/>
</dbReference>
<proteinExistence type="predicted"/>
<evidence type="ECO:0000256" key="3">
    <source>
        <dbReference type="ARBA" id="ARBA00022769"/>
    </source>
</evidence>
<evidence type="ECO:0000313" key="10">
    <source>
        <dbReference type="Proteomes" id="UP000228495"/>
    </source>
</evidence>
<dbReference type="GO" id="GO:0009381">
    <property type="term" value="F:excinuclease ABC activity"/>
    <property type="evidence" value="ECO:0007669"/>
    <property type="project" value="InterPro"/>
</dbReference>
<dbReference type="InterPro" id="IPR038476">
    <property type="entry name" value="UvrC_RNase_H_dom_sf"/>
</dbReference>
<dbReference type="SUPFAM" id="SSF82771">
    <property type="entry name" value="GIY-YIG endonuclease"/>
    <property type="match status" value="1"/>
</dbReference>
<keyword evidence="5" id="KW-0234">DNA repair</keyword>
<feature type="domain" description="GIY-YIG" evidence="7">
    <location>
        <begin position="16"/>
        <end position="95"/>
    </location>
</feature>
<dbReference type="GO" id="GO:0009380">
    <property type="term" value="C:excinuclease repair complex"/>
    <property type="evidence" value="ECO:0007669"/>
    <property type="project" value="TreeGrafter"/>
</dbReference>
<evidence type="ECO:0000256" key="5">
    <source>
        <dbReference type="ARBA" id="ARBA00023204"/>
    </source>
</evidence>
<evidence type="ECO:0000259" key="6">
    <source>
        <dbReference type="PROSITE" id="PS50151"/>
    </source>
</evidence>
<evidence type="ECO:0000313" key="9">
    <source>
        <dbReference type="EMBL" id="PIP56194.1"/>
    </source>
</evidence>
<keyword evidence="3" id="KW-0228">DNA excision</keyword>
<dbReference type="InterPro" id="IPR047296">
    <property type="entry name" value="GIY-YIG_UvrC_Cho"/>
</dbReference>
<dbReference type="PROSITE" id="PS50164">
    <property type="entry name" value="GIY_YIG"/>
    <property type="match status" value="1"/>
</dbReference>
<reference evidence="9 10" key="1">
    <citation type="submission" date="2017-09" db="EMBL/GenBank/DDBJ databases">
        <title>Depth-based differentiation of microbial function through sediment-hosted aquifers and enrichment of novel symbionts in the deep terrestrial subsurface.</title>
        <authorList>
            <person name="Probst A.J."/>
            <person name="Ladd B."/>
            <person name="Jarett J.K."/>
            <person name="Geller-Mcgrath D.E."/>
            <person name="Sieber C.M."/>
            <person name="Emerson J.B."/>
            <person name="Anantharaman K."/>
            <person name="Thomas B.C."/>
            <person name="Malmstrom R."/>
            <person name="Stieglmeier M."/>
            <person name="Klingl A."/>
            <person name="Woyke T."/>
            <person name="Ryan C.M."/>
            <person name="Banfield J.F."/>
        </authorList>
    </citation>
    <scope>NUCLEOTIDE SEQUENCE [LARGE SCALE GENOMIC DNA]</scope>
    <source>
        <strain evidence="9">CG22_combo_CG10-13_8_21_14_all_39_12</strain>
    </source>
</reference>
<organism evidence="9 10">
    <name type="scientific">candidate division WWE3 bacterium CG22_combo_CG10-13_8_21_14_all_39_12</name>
    <dbReference type="NCBI Taxonomy" id="1975094"/>
    <lineage>
        <taxon>Bacteria</taxon>
        <taxon>Katanobacteria</taxon>
    </lineage>
</organism>
<dbReference type="Pfam" id="PF08459">
    <property type="entry name" value="UvrC_RNaseH_dom"/>
    <property type="match status" value="1"/>
</dbReference>
<dbReference type="GO" id="GO:0006289">
    <property type="term" value="P:nucleotide-excision repair"/>
    <property type="evidence" value="ECO:0007669"/>
    <property type="project" value="InterPro"/>
</dbReference>
<sequence length="448" mass="51934">MHADPMLLAQIGKLPQNPGVYLFKDSKGKPLYIGKSKSIRDRVKQYFTVQSHLGKRTAELLSTTKKLDHIETETEFEALLLEADLIKRYRPQFNTQWKDDKRFLYIKICNAKYKQNQGITKTVENNIWPWVTVDRKPDDPRALYFGPFPNAQTVRIVLRLLRRAFPWCKYATPEQAKRAHKACFYSHIGLCSGICNNNPDLYLYWININQLVKFLSGKKETVVAYYKKKMDKASLTLRYEDAGLYRDTIEKLDYISQSFHSSYEYLTNTNLKEDIRAQEIIELFLSIGLTEPQDPHSIIIEGYDISNIGKDYTVGARVVFAGGDPDTSSYRRYKINHEKLPDDFAAMNEVLTRRLRKKDDLPDLLLIDGGKGQLSVVLDIAQKLEIKTPIVGLAKREETLVVYREGIYKEIKLPKRSGAVKLVQRIRDEAHRFAQNYHKLLRKKGFTL</sequence>
<dbReference type="InterPro" id="IPR050066">
    <property type="entry name" value="UvrABC_protein_C"/>
</dbReference>